<evidence type="ECO:0000256" key="3">
    <source>
        <dbReference type="SAM" id="Phobius"/>
    </source>
</evidence>
<keyword evidence="3" id="KW-0812">Transmembrane</keyword>
<reference evidence="5" key="1">
    <citation type="submission" date="2019-03" db="EMBL/GenBank/DDBJ databases">
        <authorList>
            <person name="Mank J."/>
            <person name="Almeida P."/>
        </authorList>
    </citation>
    <scope>NUCLEOTIDE SEQUENCE</scope>
    <source>
        <strain evidence="5">78183</strain>
    </source>
</reference>
<keyword evidence="3" id="KW-1133">Transmembrane helix</keyword>
<feature type="transmembrane region" description="Helical" evidence="3">
    <location>
        <begin position="80"/>
        <end position="103"/>
    </location>
</feature>
<comment type="similarity">
    <text evidence="2">Belongs to the HAK/KUP transporter (TC 2.A.72.3) family.</text>
</comment>
<accession>A0A6N2JZ95</accession>
<organism evidence="5">
    <name type="scientific">Salix viminalis</name>
    <name type="common">Common osier</name>
    <name type="synonym">Basket willow</name>
    <dbReference type="NCBI Taxonomy" id="40686"/>
    <lineage>
        <taxon>Eukaryota</taxon>
        <taxon>Viridiplantae</taxon>
        <taxon>Streptophyta</taxon>
        <taxon>Embryophyta</taxon>
        <taxon>Tracheophyta</taxon>
        <taxon>Spermatophyta</taxon>
        <taxon>Magnoliopsida</taxon>
        <taxon>eudicotyledons</taxon>
        <taxon>Gunneridae</taxon>
        <taxon>Pentapetalae</taxon>
        <taxon>rosids</taxon>
        <taxon>fabids</taxon>
        <taxon>Malpighiales</taxon>
        <taxon>Salicaceae</taxon>
        <taxon>Saliceae</taxon>
        <taxon>Salix</taxon>
    </lineage>
</organism>
<dbReference type="PANTHER" id="PTHR30540">
    <property type="entry name" value="OSMOTIC STRESS POTASSIUM TRANSPORTER"/>
    <property type="match status" value="1"/>
</dbReference>
<dbReference type="GO" id="GO:0005886">
    <property type="term" value="C:plasma membrane"/>
    <property type="evidence" value="ECO:0007669"/>
    <property type="project" value="UniProtKB-SubCell"/>
</dbReference>
<protein>
    <recommendedName>
        <fullName evidence="4">K+ potassium transporter integral membrane domain-containing protein</fullName>
    </recommendedName>
</protein>
<name>A0A6N2JZ95_SALVM</name>
<sequence>MTFEGMLVIIALFLLIGLFVLQHYGMHRVAFMFAPIVILWLLSIAFVGIYNIINWNPRVYQALSPYYIYKFFEETGKDGWISLGGILLCITGTEVVFAGLGHFTASSIRCFNTWGRLHSFHKTFLLYPRASILPFLIGCSGLSR</sequence>
<keyword evidence="3" id="KW-0472">Membrane</keyword>
<proteinExistence type="inferred from homology"/>
<dbReference type="PANTHER" id="PTHR30540:SF108">
    <property type="entry name" value="POTASSIUM TRANSPORTER 3"/>
    <property type="match status" value="1"/>
</dbReference>
<evidence type="ECO:0000256" key="1">
    <source>
        <dbReference type="ARBA" id="ARBA00004651"/>
    </source>
</evidence>
<comment type="subcellular location">
    <subcellularLocation>
        <location evidence="1">Cell membrane</location>
        <topology evidence="1">Multi-pass membrane protein</topology>
    </subcellularLocation>
</comment>
<dbReference type="GO" id="GO:0015079">
    <property type="term" value="F:potassium ion transmembrane transporter activity"/>
    <property type="evidence" value="ECO:0007669"/>
    <property type="project" value="InterPro"/>
</dbReference>
<dbReference type="InterPro" id="IPR053951">
    <property type="entry name" value="K_trans_N"/>
</dbReference>
<dbReference type="EMBL" id="CAADRP010000001">
    <property type="protein sequence ID" value="VFU20444.1"/>
    <property type="molecule type" value="Genomic_DNA"/>
</dbReference>
<gene>
    <name evidence="5" type="ORF">SVIM_LOCUS5522</name>
</gene>
<dbReference type="InterPro" id="IPR003855">
    <property type="entry name" value="K+_transporter"/>
</dbReference>
<dbReference type="AlphaFoldDB" id="A0A6N2JZ95"/>
<feature type="domain" description="K+ potassium transporter integral membrane" evidence="4">
    <location>
        <begin position="3"/>
        <end position="110"/>
    </location>
</feature>
<evidence type="ECO:0000313" key="5">
    <source>
        <dbReference type="EMBL" id="VFU20444.1"/>
    </source>
</evidence>
<evidence type="ECO:0000259" key="4">
    <source>
        <dbReference type="Pfam" id="PF02705"/>
    </source>
</evidence>
<feature type="transmembrane region" description="Helical" evidence="3">
    <location>
        <begin position="31"/>
        <end position="53"/>
    </location>
</feature>
<dbReference type="Pfam" id="PF02705">
    <property type="entry name" value="K_trans"/>
    <property type="match status" value="1"/>
</dbReference>
<evidence type="ECO:0000256" key="2">
    <source>
        <dbReference type="ARBA" id="ARBA00008440"/>
    </source>
</evidence>
<feature type="transmembrane region" description="Helical" evidence="3">
    <location>
        <begin position="6"/>
        <end position="24"/>
    </location>
</feature>